<name>A0ABN8HUX4_9NEOP</name>
<keyword evidence="1" id="KW-1133">Transmembrane helix</keyword>
<gene>
    <name evidence="2" type="ORF">IPOD504_LOCUS3338</name>
</gene>
<keyword evidence="1" id="KW-0472">Membrane</keyword>
<feature type="transmembrane region" description="Helical" evidence="1">
    <location>
        <begin position="100"/>
        <end position="122"/>
    </location>
</feature>
<keyword evidence="1" id="KW-0812">Transmembrane</keyword>
<organism evidence="2 3">
    <name type="scientific">Iphiclides podalirius</name>
    <name type="common">scarce swallowtail</name>
    <dbReference type="NCBI Taxonomy" id="110791"/>
    <lineage>
        <taxon>Eukaryota</taxon>
        <taxon>Metazoa</taxon>
        <taxon>Ecdysozoa</taxon>
        <taxon>Arthropoda</taxon>
        <taxon>Hexapoda</taxon>
        <taxon>Insecta</taxon>
        <taxon>Pterygota</taxon>
        <taxon>Neoptera</taxon>
        <taxon>Endopterygota</taxon>
        <taxon>Lepidoptera</taxon>
        <taxon>Glossata</taxon>
        <taxon>Ditrysia</taxon>
        <taxon>Papilionoidea</taxon>
        <taxon>Papilionidae</taxon>
        <taxon>Papilioninae</taxon>
        <taxon>Iphiclides</taxon>
    </lineage>
</organism>
<dbReference type="EMBL" id="OW152825">
    <property type="protein sequence ID" value="CAH2041677.1"/>
    <property type="molecule type" value="Genomic_DNA"/>
</dbReference>
<feature type="transmembrane region" description="Helical" evidence="1">
    <location>
        <begin position="14"/>
        <end position="36"/>
    </location>
</feature>
<evidence type="ECO:0000313" key="3">
    <source>
        <dbReference type="Proteomes" id="UP000837857"/>
    </source>
</evidence>
<dbReference type="Proteomes" id="UP000837857">
    <property type="component" value="Chromosome 13"/>
</dbReference>
<accession>A0ABN8HUX4</accession>
<evidence type="ECO:0000313" key="2">
    <source>
        <dbReference type="EMBL" id="CAH2041677.1"/>
    </source>
</evidence>
<reference evidence="2" key="1">
    <citation type="submission" date="2022-03" db="EMBL/GenBank/DDBJ databases">
        <authorList>
            <person name="Martin H S."/>
        </authorList>
    </citation>
    <scope>NUCLEOTIDE SEQUENCE</scope>
</reference>
<evidence type="ECO:0000256" key="1">
    <source>
        <dbReference type="SAM" id="Phobius"/>
    </source>
</evidence>
<keyword evidence="3" id="KW-1185">Reference proteome</keyword>
<feature type="non-terminal residue" evidence="2">
    <location>
        <position position="173"/>
    </location>
</feature>
<feature type="transmembrane region" description="Helical" evidence="1">
    <location>
        <begin position="69"/>
        <end position="93"/>
    </location>
</feature>
<feature type="transmembrane region" description="Helical" evidence="1">
    <location>
        <begin position="128"/>
        <end position="151"/>
    </location>
</feature>
<proteinExistence type="predicted"/>
<protein>
    <submittedName>
        <fullName evidence="2">Uncharacterized protein</fullName>
    </submittedName>
</protein>
<sequence>MKFIVYEVAKIRRALLNAVRIVFTALSVTSGVLLALEYERREALLPSGNTAHPTQMVIGFEFKVISIKAMLAIVFVVSVLASIFSVLLLIGIAKNRPGLLLSYFAFGIMTTIIMQLGCLLLMLQNFWYISLLWFGATLVYIHYLFVVHTVYEMMQRGKQIGLNRDEMHEELLN</sequence>